<dbReference type="InterPro" id="IPR010982">
    <property type="entry name" value="Lambda_DNA-bd_dom_sf"/>
</dbReference>
<dbReference type="RefSeq" id="WP_147222241.1">
    <property type="nucleotide sequence ID" value="NZ_CAJGYY010000001.1"/>
</dbReference>
<dbReference type="AlphaFoldDB" id="A0A5C7A5Z5"/>
<gene>
    <name evidence="2" type="ORF">ES754_03955</name>
</gene>
<dbReference type="CDD" id="cd00093">
    <property type="entry name" value="HTH_XRE"/>
    <property type="match status" value="1"/>
</dbReference>
<reference evidence="2 3" key="1">
    <citation type="submission" date="2019-08" db="EMBL/GenBank/DDBJ databases">
        <title>Genome sequence of Psychrobacter frigidicola ACAM304 (type strain).</title>
        <authorList>
            <person name="Bowman J.P."/>
        </authorList>
    </citation>
    <scope>NUCLEOTIDE SEQUENCE [LARGE SCALE GENOMIC DNA]</scope>
    <source>
        <strain evidence="2 3">ACAM 304</strain>
    </source>
</reference>
<dbReference type="Proteomes" id="UP000321903">
    <property type="component" value="Unassembled WGS sequence"/>
</dbReference>
<protein>
    <submittedName>
        <fullName evidence="2">Helix-turn-helix transcriptional regulator</fullName>
    </submittedName>
</protein>
<dbReference type="Pfam" id="PF13443">
    <property type="entry name" value="HTH_26"/>
    <property type="match status" value="1"/>
</dbReference>
<comment type="caution">
    <text evidence="2">The sequence shown here is derived from an EMBL/GenBank/DDBJ whole genome shotgun (WGS) entry which is preliminary data.</text>
</comment>
<feature type="domain" description="HTH cro/C1-type" evidence="1">
    <location>
        <begin position="12"/>
        <end position="61"/>
    </location>
</feature>
<evidence type="ECO:0000313" key="3">
    <source>
        <dbReference type="Proteomes" id="UP000321903"/>
    </source>
</evidence>
<keyword evidence="3" id="KW-1185">Reference proteome</keyword>
<dbReference type="GO" id="GO:0003677">
    <property type="term" value="F:DNA binding"/>
    <property type="evidence" value="ECO:0007669"/>
    <property type="project" value="InterPro"/>
</dbReference>
<dbReference type="SUPFAM" id="SSF47413">
    <property type="entry name" value="lambda repressor-like DNA-binding domains"/>
    <property type="match status" value="1"/>
</dbReference>
<name>A0A5C7A5Z5_9GAMM</name>
<organism evidence="2 3">
    <name type="scientific">Psychrobacter frigidicola</name>
    <dbReference type="NCBI Taxonomy" id="45611"/>
    <lineage>
        <taxon>Bacteria</taxon>
        <taxon>Pseudomonadati</taxon>
        <taxon>Pseudomonadota</taxon>
        <taxon>Gammaproteobacteria</taxon>
        <taxon>Moraxellales</taxon>
        <taxon>Moraxellaceae</taxon>
        <taxon>Psychrobacter</taxon>
    </lineage>
</organism>
<evidence type="ECO:0000259" key="1">
    <source>
        <dbReference type="PROSITE" id="PS50943"/>
    </source>
</evidence>
<dbReference type="InterPro" id="IPR001387">
    <property type="entry name" value="Cro/C1-type_HTH"/>
</dbReference>
<dbReference type="PANTHER" id="PTHR37301">
    <property type="entry name" value="DNA-BINDING PROTEIN-RELATED"/>
    <property type="match status" value="1"/>
</dbReference>
<dbReference type="SMART" id="SM00530">
    <property type="entry name" value="HTH_XRE"/>
    <property type="match status" value="1"/>
</dbReference>
<sequence length="78" mass="8992">MILCNLPVLLAERRLRVADLVRTTDISKSTLHRIYNDETTRIEFDTLSKLCEVLKVTPGDILKYVPDEISEQDSSDER</sequence>
<dbReference type="EMBL" id="VORZ01000001">
    <property type="protein sequence ID" value="TXD98105.1"/>
    <property type="molecule type" value="Genomic_DNA"/>
</dbReference>
<dbReference type="PANTHER" id="PTHR37301:SF1">
    <property type="entry name" value="DNA-BINDING PROTEIN"/>
    <property type="match status" value="1"/>
</dbReference>
<accession>A0A5C7A5Z5</accession>
<dbReference type="Gene3D" id="1.10.260.40">
    <property type="entry name" value="lambda repressor-like DNA-binding domains"/>
    <property type="match status" value="1"/>
</dbReference>
<dbReference type="OrthoDB" id="9805309at2"/>
<proteinExistence type="predicted"/>
<evidence type="ECO:0000313" key="2">
    <source>
        <dbReference type="EMBL" id="TXD98105.1"/>
    </source>
</evidence>
<dbReference type="PROSITE" id="PS50943">
    <property type="entry name" value="HTH_CROC1"/>
    <property type="match status" value="1"/>
</dbReference>